<dbReference type="SUPFAM" id="SSF100910">
    <property type="entry name" value="Chemosensory protein Csp2"/>
    <property type="match status" value="1"/>
</dbReference>
<evidence type="ECO:0000313" key="3">
    <source>
        <dbReference type="Proteomes" id="UP001378592"/>
    </source>
</evidence>
<protein>
    <recommendedName>
        <fullName evidence="4">Chemosensory protein</fullName>
    </recommendedName>
</protein>
<keyword evidence="3" id="KW-1185">Reference proteome</keyword>
<dbReference type="Pfam" id="PF03392">
    <property type="entry name" value="OS-D"/>
    <property type="match status" value="1"/>
</dbReference>
<organism evidence="2 3">
    <name type="scientific">Gryllus longicercus</name>
    <dbReference type="NCBI Taxonomy" id="2509291"/>
    <lineage>
        <taxon>Eukaryota</taxon>
        <taxon>Metazoa</taxon>
        <taxon>Ecdysozoa</taxon>
        <taxon>Arthropoda</taxon>
        <taxon>Hexapoda</taxon>
        <taxon>Insecta</taxon>
        <taxon>Pterygota</taxon>
        <taxon>Neoptera</taxon>
        <taxon>Polyneoptera</taxon>
        <taxon>Orthoptera</taxon>
        <taxon>Ensifera</taxon>
        <taxon>Gryllidea</taxon>
        <taxon>Grylloidea</taxon>
        <taxon>Gryllidae</taxon>
        <taxon>Gryllinae</taxon>
        <taxon>Gryllus</taxon>
    </lineage>
</organism>
<dbReference type="PANTHER" id="PTHR11257">
    <property type="entry name" value="CHEMOSENSORY PROTEIN-RELATED"/>
    <property type="match status" value="1"/>
</dbReference>
<dbReference type="InterPro" id="IPR036682">
    <property type="entry name" value="OS_D_A10/PebIII_sf"/>
</dbReference>
<comment type="caution">
    <text evidence="2">The sequence shown here is derived from an EMBL/GenBank/DDBJ whole genome shotgun (WGS) entry which is preliminary data.</text>
</comment>
<sequence length="130" mass="14858">MVPPVARAFVFGIAVAVLVTDASAVDKYPDKYDNINLSDILSNERLFKRYLGCLLADNDRSCNSEGKELRKYIPEALTNNCAKCTEKQKNGAERVIRFLHDQKPADFQKLLAKWDPQGVYRRQYEDRVST</sequence>
<dbReference type="Proteomes" id="UP001378592">
    <property type="component" value="Unassembled WGS sequence"/>
</dbReference>
<evidence type="ECO:0000313" key="2">
    <source>
        <dbReference type="EMBL" id="KAK7865719.1"/>
    </source>
</evidence>
<keyword evidence="1" id="KW-0732">Signal</keyword>
<dbReference type="InterPro" id="IPR005055">
    <property type="entry name" value="A10/PebIII"/>
</dbReference>
<feature type="chain" id="PRO_5042882358" description="Chemosensory protein" evidence="1">
    <location>
        <begin position="25"/>
        <end position="130"/>
    </location>
</feature>
<evidence type="ECO:0008006" key="4">
    <source>
        <dbReference type="Google" id="ProtNLM"/>
    </source>
</evidence>
<accession>A0AAN9VX09</accession>
<dbReference type="Gene3D" id="1.10.2080.10">
    <property type="entry name" value="Insect odorant-binding protein A10/Ejaculatory bulb-specific protein 3"/>
    <property type="match status" value="1"/>
</dbReference>
<reference evidence="2 3" key="1">
    <citation type="submission" date="2024-03" db="EMBL/GenBank/DDBJ databases">
        <title>The genome assembly and annotation of the cricket Gryllus longicercus Weissman &amp; Gray.</title>
        <authorList>
            <person name="Szrajer S."/>
            <person name="Gray D."/>
            <person name="Ylla G."/>
        </authorList>
    </citation>
    <scope>NUCLEOTIDE SEQUENCE [LARGE SCALE GENOMIC DNA]</scope>
    <source>
        <strain evidence="2">DAG 2021-001</strain>
        <tissue evidence="2">Whole body minus gut</tissue>
    </source>
</reference>
<dbReference type="EMBL" id="JAZDUA010000167">
    <property type="protein sequence ID" value="KAK7865719.1"/>
    <property type="molecule type" value="Genomic_DNA"/>
</dbReference>
<proteinExistence type="predicted"/>
<gene>
    <name evidence="2" type="ORF">R5R35_005513</name>
</gene>
<evidence type="ECO:0000256" key="1">
    <source>
        <dbReference type="SAM" id="SignalP"/>
    </source>
</evidence>
<dbReference type="PANTHER" id="PTHR11257:SF13">
    <property type="entry name" value="GEO07322P1"/>
    <property type="match status" value="1"/>
</dbReference>
<name>A0AAN9VX09_9ORTH</name>
<feature type="signal peptide" evidence="1">
    <location>
        <begin position="1"/>
        <end position="24"/>
    </location>
</feature>
<dbReference type="AlphaFoldDB" id="A0AAN9VX09"/>